<protein>
    <recommendedName>
        <fullName evidence="4">G-protein coupled receptors family 1 profile domain-containing protein</fullName>
    </recommendedName>
</protein>
<dbReference type="GO" id="GO:0008528">
    <property type="term" value="F:G protein-coupled peptide receptor activity"/>
    <property type="evidence" value="ECO:0007669"/>
    <property type="project" value="InterPro"/>
</dbReference>
<feature type="transmembrane region" description="Helical" evidence="1">
    <location>
        <begin position="260"/>
        <end position="279"/>
    </location>
</feature>
<dbReference type="SUPFAM" id="SSF81321">
    <property type="entry name" value="Family A G protein-coupled receptor-like"/>
    <property type="match status" value="1"/>
</dbReference>
<dbReference type="EMBL" id="GL380000">
    <property type="protein sequence ID" value="EGT41732.1"/>
    <property type="molecule type" value="Genomic_DNA"/>
</dbReference>
<keyword evidence="1" id="KW-0812">Transmembrane</keyword>
<evidence type="ECO:0000256" key="1">
    <source>
        <dbReference type="SAM" id="Phobius"/>
    </source>
</evidence>
<dbReference type="AlphaFoldDB" id="G0P0I2"/>
<evidence type="ECO:0000313" key="2">
    <source>
        <dbReference type="EMBL" id="EGT41732.1"/>
    </source>
</evidence>
<dbReference type="InParanoid" id="G0P0I2"/>
<reference evidence="3" key="1">
    <citation type="submission" date="2011-07" db="EMBL/GenBank/DDBJ databases">
        <authorList>
            <consortium name="Caenorhabditis brenneri Sequencing and Analysis Consortium"/>
            <person name="Wilson R.K."/>
        </authorList>
    </citation>
    <scope>NUCLEOTIDE SEQUENCE [LARGE SCALE GENOMIC DNA]</scope>
    <source>
        <strain evidence="3">PB2801</strain>
    </source>
</reference>
<dbReference type="Gene3D" id="1.20.1070.10">
    <property type="entry name" value="Rhodopsin 7-helix transmembrane proteins"/>
    <property type="match status" value="1"/>
</dbReference>
<dbReference type="Pfam" id="PF10324">
    <property type="entry name" value="7TM_GPCR_Srw"/>
    <property type="match status" value="3"/>
</dbReference>
<accession>G0P0I2</accession>
<feature type="transmembrane region" description="Helical" evidence="1">
    <location>
        <begin position="158"/>
        <end position="175"/>
    </location>
</feature>
<sequence>MNTPPLSLFDYHLFMFLANLRSAVIRCSTWLGLLMALIRFLTLRFASNRTASKVSFGFYAFLVCFTLSSVVSFLNVFRVKIVEVVVWNPNENTERTTVLVIIMTLSFFIASLPAGVFNLMRVIYTDPGFFTPPLTLFNFYLFGILANLRDDVVRCSTWLGVLMAFIRFSVLRIGSIPGVKNFANVSFGFYASFITFILSTSITIFNLFRIKFVEVGNWRAGANCTTQSNQVWILYKSVVSDLFAAENSFLMRLDMALNAFFLKIIPCTLLPILTIFLLMELRRARKAIASASLLVKKQHLSSFVNHFSNIILTTNASVHCFVWLILSKDYRKTVMKILRIGPQPVYSNSIF</sequence>
<dbReference type="OrthoDB" id="5864054at2759"/>
<proteinExistence type="predicted"/>
<dbReference type="Proteomes" id="UP000008068">
    <property type="component" value="Unassembled WGS sequence"/>
</dbReference>
<gene>
    <name evidence="2" type="ORF">CAEBREN_28566</name>
</gene>
<dbReference type="HOGENOM" id="CLU_790449_0_0_1"/>
<dbReference type="PANTHER" id="PTHR22751">
    <property type="entry name" value="G-PROTEIN COUPLED RECEPTOR-RELATED"/>
    <property type="match status" value="1"/>
</dbReference>
<feature type="transmembrane region" description="Helical" evidence="1">
    <location>
        <begin position="97"/>
        <end position="117"/>
    </location>
</feature>
<dbReference type="PANTHER" id="PTHR22751:SF101">
    <property type="entry name" value="G-PROTEIN COUPLED RECEPTORS FAMILY 1 PROFILE DOMAIN-CONTAINING PROTEIN"/>
    <property type="match status" value="1"/>
</dbReference>
<feature type="transmembrane region" description="Helical" evidence="1">
    <location>
        <begin position="20"/>
        <end position="42"/>
    </location>
</feature>
<keyword evidence="3" id="KW-1185">Reference proteome</keyword>
<evidence type="ECO:0000313" key="3">
    <source>
        <dbReference type="Proteomes" id="UP000008068"/>
    </source>
</evidence>
<evidence type="ECO:0008006" key="4">
    <source>
        <dbReference type="Google" id="ProtNLM"/>
    </source>
</evidence>
<keyword evidence="1" id="KW-0472">Membrane</keyword>
<feature type="transmembrane region" description="Helical" evidence="1">
    <location>
        <begin position="187"/>
        <end position="208"/>
    </location>
</feature>
<name>G0P0I2_CAEBE</name>
<dbReference type="InterPro" id="IPR019427">
    <property type="entry name" value="7TM_GPCR_serpentine_rcpt_Srw"/>
</dbReference>
<organism evidence="3">
    <name type="scientific">Caenorhabditis brenneri</name>
    <name type="common">Nematode worm</name>
    <dbReference type="NCBI Taxonomy" id="135651"/>
    <lineage>
        <taxon>Eukaryota</taxon>
        <taxon>Metazoa</taxon>
        <taxon>Ecdysozoa</taxon>
        <taxon>Nematoda</taxon>
        <taxon>Chromadorea</taxon>
        <taxon>Rhabditida</taxon>
        <taxon>Rhabditina</taxon>
        <taxon>Rhabditomorpha</taxon>
        <taxon>Rhabditoidea</taxon>
        <taxon>Rhabditidae</taxon>
        <taxon>Peloderinae</taxon>
        <taxon>Caenorhabditis</taxon>
    </lineage>
</organism>
<feature type="transmembrane region" description="Helical" evidence="1">
    <location>
        <begin position="300"/>
        <end position="326"/>
    </location>
</feature>
<feature type="transmembrane region" description="Helical" evidence="1">
    <location>
        <begin position="54"/>
        <end position="77"/>
    </location>
</feature>
<keyword evidence="1" id="KW-1133">Transmembrane helix</keyword>